<dbReference type="RefSeq" id="WP_244016193.1">
    <property type="nucleotide sequence ID" value="NZ_JALHLF010000001.1"/>
</dbReference>
<keyword evidence="3" id="KW-0847">Vitamin C</keyword>
<reference evidence="8" key="1">
    <citation type="submission" date="2022-03" db="EMBL/GenBank/DDBJ databases">
        <title>Identification of a novel bacterium isolated from mangrove sediments.</title>
        <authorList>
            <person name="Pan X."/>
        </authorList>
    </citation>
    <scope>NUCLEOTIDE SEQUENCE</scope>
    <source>
        <strain evidence="8">B1949</strain>
    </source>
</reference>
<keyword evidence="9" id="KW-1185">Reference proteome</keyword>
<name>A0ABT0B7W9_9SPHN</name>
<dbReference type="InterPro" id="IPR045054">
    <property type="entry name" value="P4HA-like"/>
</dbReference>
<keyword evidence="4" id="KW-0223">Dioxygenase</keyword>
<keyword evidence="6" id="KW-0408">Iron</keyword>
<comment type="caution">
    <text evidence="8">The sequence shown here is derived from an EMBL/GenBank/DDBJ whole genome shotgun (WGS) entry which is preliminary data.</text>
</comment>
<evidence type="ECO:0000313" key="9">
    <source>
        <dbReference type="Proteomes" id="UP001162881"/>
    </source>
</evidence>
<dbReference type="SMART" id="SM00702">
    <property type="entry name" value="P4Hc"/>
    <property type="match status" value="1"/>
</dbReference>
<evidence type="ECO:0000256" key="4">
    <source>
        <dbReference type="ARBA" id="ARBA00022964"/>
    </source>
</evidence>
<evidence type="ECO:0000256" key="3">
    <source>
        <dbReference type="ARBA" id="ARBA00022896"/>
    </source>
</evidence>
<evidence type="ECO:0000256" key="6">
    <source>
        <dbReference type="ARBA" id="ARBA00023004"/>
    </source>
</evidence>
<gene>
    <name evidence="8" type="ORF">MTR62_00330</name>
</gene>
<organism evidence="8 9">
    <name type="scientific">Novosphingobium organovorum</name>
    <dbReference type="NCBI Taxonomy" id="2930092"/>
    <lineage>
        <taxon>Bacteria</taxon>
        <taxon>Pseudomonadati</taxon>
        <taxon>Pseudomonadota</taxon>
        <taxon>Alphaproteobacteria</taxon>
        <taxon>Sphingomonadales</taxon>
        <taxon>Sphingomonadaceae</taxon>
        <taxon>Novosphingobium</taxon>
    </lineage>
</organism>
<dbReference type="PANTHER" id="PTHR10869">
    <property type="entry name" value="PROLYL 4-HYDROXYLASE ALPHA SUBUNIT"/>
    <property type="match status" value="1"/>
</dbReference>
<evidence type="ECO:0000256" key="2">
    <source>
        <dbReference type="ARBA" id="ARBA00022723"/>
    </source>
</evidence>
<dbReference type="InterPro" id="IPR006620">
    <property type="entry name" value="Pro_4_hyd_alph"/>
</dbReference>
<evidence type="ECO:0000256" key="5">
    <source>
        <dbReference type="ARBA" id="ARBA00023002"/>
    </source>
</evidence>
<evidence type="ECO:0000313" key="8">
    <source>
        <dbReference type="EMBL" id="MCJ2181161.1"/>
    </source>
</evidence>
<sequence>MDSTGNCDCDVLARLGSRVRTRLDAVFDARRLNDPRAEIYCIDRFLGPAHCRHLIDLIDTVAEPSCLVDDSDQTRTRTSYSSDIDPDDRLVRRLDARLCALTGIAASRSEALQGQRYERGQFFQEHCDWFDTQAAYWPRERRCGGQRSWTAMIYLNAVDEGGTTDFTRLALSVTPWTGGLLLWNNALPDGRPNPYTMHAARPVVRGVKYIITKWFRTHDWQ</sequence>
<keyword evidence="2" id="KW-0479">Metal-binding</keyword>
<dbReference type="Proteomes" id="UP001162881">
    <property type="component" value="Unassembled WGS sequence"/>
</dbReference>
<keyword evidence="5" id="KW-0560">Oxidoreductase</keyword>
<feature type="domain" description="Fe2OG dioxygenase" evidence="7">
    <location>
        <begin position="108"/>
        <end position="217"/>
    </location>
</feature>
<dbReference type="InterPro" id="IPR005123">
    <property type="entry name" value="Oxoglu/Fe-dep_dioxygenase_dom"/>
</dbReference>
<accession>A0ABT0B7W9</accession>
<dbReference type="PROSITE" id="PS51471">
    <property type="entry name" value="FE2OG_OXY"/>
    <property type="match status" value="1"/>
</dbReference>
<proteinExistence type="predicted"/>
<dbReference type="EMBL" id="JALHLF010000001">
    <property type="protein sequence ID" value="MCJ2181161.1"/>
    <property type="molecule type" value="Genomic_DNA"/>
</dbReference>
<dbReference type="Pfam" id="PF13640">
    <property type="entry name" value="2OG-FeII_Oxy_3"/>
    <property type="match status" value="1"/>
</dbReference>
<dbReference type="PANTHER" id="PTHR10869:SF246">
    <property type="entry name" value="TRANSMEMBRANE PROLYL 4-HYDROXYLASE"/>
    <property type="match status" value="1"/>
</dbReference>
<evidence type="ECO:0000259" key="7">
    <source>
        <dbReference type="PROSITE" id="PS51471"/>
    </source>
</evidence>
<comment type="cofactor">
    <cofactor evidence="1">
        <name>L-ascorbate</name>
        <dbReference type="ChEBI" id="CHEBI:38290"/>
    </cofactor>
</comment>
<dbReference type="InterPro" id="IPR044862">
    <property type="entry name" value="Pro_4_hyd_alph_FE2OG_OXY"/>
</dbReference>
<dbReference type="Gene3D" id="2.60.120.620">
    <property type="entry name" value="q2cbj1_9rhob like domain"/>
    <property type="match status" value="1"/>
</dbReference>
<protein>
    <submittedName>
        <fullName evidence="8">2OG-Fe(II) oxygenase</fullName>
    </submittedName>
</protein>
<evidence type="ECO:0000256" key="1">
    <source>
        <dbReference type="ARBA" id="ARBA00001961"/>
    </source>
</evidence>